<feature type="region of interest" description="Disordered" evidence="8">
    <location>
        <begin position="65"/>
        <end position="108"/>
    </location>
</feature>
<dbReference type="InterPro" id="IPR050386">
    <property type="entry name" value="Glycosyl_hydrolase_5"/>
</dbReference>
<keyword evidence="9" id="KW-1133">Transmembrane helix</keyword>
<keyword evidence="9" id="KW-0472">Membrane</keyword>
<feature type="region of interest" description="Disordered" evidence="8">
    <location>
        <begin position="1"/>
        <end position="43"/>
    </location>
</feature>
<dbReference type="Proteomes" id="UP000623467">
    <property type="component" value="Unassembled WGS sequence"/>
</dbReference>
<dbReference type="EMBL" id="JACAZH010000026">
    <property type="protein sequence ID" value="KAF7341781.1"/>
    <property type="molecule type" value="Genomic_DNA"/>
</dbReference>
<sequence>MMQERSRPDGDPLRGYADYAQPHDFAAPRAAPPSPNSAPASASALMNHPYASYGNGASQSQFLNAEPYRDDPAGTSYPPASPNNSGLLLPLAPGSSGPAHTERRVAGGRRPARGRWVFLGVALVVVVAAAVVIPLYFAVIKKHHDDSASSSSSSNGTSPSGKTVVSAISGADGSTVTTSSGETFVYNNSFGGYWLADPSNPFLDGAKPNSWTPALNQSWTWGTDRVYGVNLGGWFVLEPCASFSSLLPSLVCRCCCLRRLPSVRPCSLPLSSPPLAVSLTLAQSYPPALFQPYPSAPDEWTLTSLMRADGTLESTMTQHYDTFITEQDIAQIAGAGLNWVRVPIGFWAISTWADVGVDETGATVAEPFLEGVAWPYIVRLFGWARKYGLRVNLDLHTAPGSQNGYNHSGKLGQINFLNGPMGFANAQRMLDYIRVIVEFITQPQYANLIPMFGIVNEAFLPDIGKDVLTSFYLQAHNMIRGITGVGEGHGPYISIHDGFQGVPLWKGFLTGSDRIILDTHPYFAFDGAPNNAPIATGLGTGAGGDGVAPGGTWPKQACDSWAGSLNTSRIQFGVTVAGEFSNGYNDCGKFILAGYTLEYTEKKSDLGLYLNGVNGTTHFGGDCSLFMDASTWNDTLKAGVKAFAMASMDATQDWFFWTWKVRHPLSISLCDGFSNDNVHTQIGPALDGVVQSPLWSYSLGLQNGFMPTDPRDSAGYCASLGTESVPFNGTFQSWQTGGVGAGTIAASDTASFGAWPPATLSSVSVAPTLLPTYTPTTSIPTLTWTTPTPTAAGSGSASASAPTITASVGSGWFDAADTTLVMTAVAGCTYPDAWSALSSAVPAVCTGTPAA</sequence>
<evidence type="ECO:0000256" key="8">
    <source>
        <dbReference type="SAM" id="MobiDB-lite"/>
    </source>
</evidence>
<gene>
    <name evidence="10" type="ORF">MSAN_02032700</name>
</gene>
<dbReference type="GO" id="GO:0009251">
    <property type="term" value="P:glucan catabolic process"/>
    <property type="evidence" value="ECO:0007669"/>
    <property type="project" value="TreeGrafter"/>
</dbReference>
<keyword evidence="11" id="KW-1185">Reference proteome</keyword>
<keyword evidence="3" id="KW-0325">Glycoprotein</keyword>
<comment type="similarity">
    <text evidence="1">Belongs to the glycosyl hydrolase 5 (cellulase A) family.</text>
</comment>
<accession>A0A8H6XJT3</accession>
<keyword evidence="5" id="KW-0961">Cell wall biogenesis/degradation</keyword>
<dbReference type="GO" id="GO:0004338">
    <property type="term" value="F:glucan exo-1,3-beta-glucosidase activity"/>
    <property type="evidence" value="ECO:0007669"/>
    <property type="project" value="UniProtKB-EC"/>
</dbReference>
<keyword evidence="2 10" id="KW-0378">Hydrolase</keyword>
<dbReference type="PANTHER" id="PTHR31297:SF34">
    <property type="entry name" value="GLUCAN 1,3-BETA-GLUCOSIDASE 2"/>
    <property type="match status" value="1"/>
</dbReference>
<proteinExistence type="inferred from homology"/>
<reference evidence="10" key="1">
    <citation type="submission" date="2020-05" db="EMBL/GenBank/DDBJ databases">
        <title>Mycena genomes resolve the evolution of fungal bioluminescence.</title>
        <authorList>
            <person name="Tsai I.J."/>
        </authorList>
    </citation>
    <scope>NUCLEOTIDE SEQUENCE</scope>
    <source>
        <strain evidence="10">160909Yilan</strain>
    </source>
</reference>
<feature type="compositionally biased region" description="Basic and acidic residues" evidence="8">
    <location>
        <begin position="1"/>
        <end position="12"/>
    </location>
</feature>
<dbReference type="AlphaFoldDB" id="A0A8H6XJT3"/>
<evidence type="ECO:0000256" key="7">
    <source>
        <dbReference type="ARBA" id="ARBA00038929"/>
    </source>
</evidence>
<feature type="transmembrane region" description="Helical" evidence="9">
    <location>
        <begin position="116"/>
        <end position="139"/>
    </location>
</feature>
<dbReference type="Gene3D" id="3.20.20.80">
    <property type="entry name" value="Glycosidases"/>
    <property type="match status" value="1"/>
</dbReference>
<dbReference type="PANTHER" id="PTHR31297">
    <property type="entry name" value="GLUCAN ENDO-1,6-BETA-GLUCOSIDASE B"/>
    <property type="match status" value="1"/>
</dbReference>
<name>A0A8H6XJT3_9AGAR</name>
<comment type="catalytic activity">
    <reaction evidence="6">
        <text>Successive hydrolysis of beta-D-glucose units from the non-reducing ends of (1-&gt;3)-beta-D-glucans, releasing alpha-glucose.</text>
        <dbReference type="EC" id="3.2.1.58"/>
    </reaction>
</comment>
<organism evidence="10 11">
    <name type="scientific">Mycena sanguinolenta</name>
    <dbReference type="NCBI Taxonomy" id="230812"/>
    <lineage>
        <taxon>Eukaryota</taxon>
        <taxon>Fungi</taxon>
        <taxon>Dikarya</taxon>
        <taxon>Basidiomycota</taxon>
        <taxon>Agaricomycotina</taxon>
        <taxon>Agaricomycetes</taxon>
        <taxon>Agaricomycetidae</taxon>
        <taxon>Agaricales</taxon>
        <taxon>Marasmiineae</taxon>
        <taxon>Mycenaceae</taxon>
        <taxon>Mycena</taxon>
    </lineage>
</organism>
<dbReference type="SUPFAM" id="SSF51445">
    <property type="entry name" value="(Trans)glycosidases"/>
    <property type="match status" value="1"/>
</dbReference>
<dbReference type="OrthoDB" id="62120at2759"/>
<keyword evidence="9" id="KW-0812">Transmembrane</keyword>
<dbReference type="GO" id="GO:0005576">
    <property type="term" value="C:extracellular region"/>
    <property type="evidence" value="ECO:0007669"/>
    <property type="project" value="TreeGrafter"/>
</dbReference>
<evidence type="ECO:0000313" key="10">
    <source>
        <dbReference type="EMBL" id="KAF7341781.1"/>
    </source>
</evidence>
<evidence type="ECO:0000256" key="4">
    <source>
        <dbReference type="ARBA" id="ARBA00023295"/>
    </source>
</evidence>
<evidence type="ECO:0000256" key="9">
    <source>
        <dbReference type="SAM" id="Phobius"/>
    </source>
</evidence>
<evidence type="ECO:0000313" key="11">
    <source>
        <dbReference type="Proteomes" id="UP000623467"/>
    </source>
</evidence>
<dbReference type="InterPro" id="IPR017853">
    <property type="entry name" value="GH"/>
</dbReference>
<evidence type="ECO:0000256" key="2">
    <source>
        <dbReference type="ARBA" id="ARBA00022801"/>
    </source>
</evidence>
<dbReference type="EC" id="3.2.1.58" evidence="7"/>
<feature type="compositionally biased region" description="Low complexity" evidence="8">
    <location>
        <begin position="148"/>
        <end position="160"/>
    </location>
</feature>
<evidence type="ECO:0000256" key="6">
    <source>
        <dbReference type="ARBA" id="ARBA00036824"/>
    </source>
</evidence>
<evidence type="ECO:0000256" key="3">
    <source>
        <dbReference type="ARBA" id="ARBA00023180"/>
    </source>
</evidence>
<evidence type="ECO:0000256" key="1">
    <source>
        <dbReference type="ARBA" id="ARBA00005641"/>
    </source>
</evidence>
<protein>
    <recommendedName>
        <fullName evidence="7">glucan 1,3-beta-glucosidase</fullName>
        <ecNumber evidence="7">3.2.1.58</ecNumber>
    </recommendedName>
</protein>
<dbReference type="GO" id="GO:0009986">
    <property type="term" value="C:cell surface"/>
    <property type="evidence" value="ECO:0007669"/>
    <property type="project" value="TreeGrafter"/>
</dbReference>
<evidence type="ECO:0000256" key="5">
    <source>
        <dbReference type="ARBA" id="ARBA00023316"/>
    </source>
</evidence>
<feature type="compositionally biased region" description="Low complexity" evidence="8">
    <location>
        <begin position="82"/>
        <end position="99"/>
    </location>
</feature>
<feature type="region of interest" description="Disordered" evidence="8">
    <location>
        <begin position="146"/>
        <end position="165"/>
    </location>
</feature>
<keyword evidence="4" id="KW-0326">Glycosidase</keyword>
<comment type="caution">
    <text evidence="10">The sequence shown here is derived from an EMBL/GenBank/DDBJ whole genome shotgun (WGS) entry which is preliminary data.</text>
</comment>
<dbReference type="GO" id="GO:0071555">
    <property type="term" value="P:cell wall organization"/>
    <property type="evidence" value="ECO:0007669"/>
    <property type="project" value="UniProtKB-KW"/>
</dbReference>